<dbReference type="PANTHER" id="PTHR35290:SF2">
    <property type="entry name" value="PROTEIN CASPARIAN STRIP INTEGRITY FACTOR 1"/>
    <property type="match status" value="1"/>
</dbReference>
<keyword evidence="4" id="KW-1185">Reference proteome</keyword>
<dbReference type="PANTHER" id="PTHR35290">
    <property type="entry name" value="PROTEIN CASPARIAN STRIP INTEGRITY FACTOR 1-RELATED"/>
    <property type="match status" value="1"/>
</dbReference>
<evidence type="ECO:0000313" key="4">
    <source>
        <dbReference type="Proteomes" id="UP001497480"/>
    </source>
</evidence>
<keyword evidence="2" id="KW-0732">Signal</keyword>
<evidence type="ECO:0000313" key="3">
    <source>
        <dbReference type="EMBL" id="CAL0328744.1"/>
    </source>
</evidence>
<evidence type="ECO:0000256" key="2">
    <source>
        <dbReference type="SAM" id="SignalP"/>
    </source>
</evidence>
<gene>
    <name evidence="3" type="ORF">LLUT_LOCUS29804</name>
</gene>
<protein>
    <submittedName>
        <fullName evidence="3">Uncharacterized protein</fullName>
    </submittedName>
</protein>
<sequence length="91" mass="10235">MGLMFLNKFSLLFLLISGSLLSSSFAGGRSKFMINLAEDLNETKEGTPNKSLINEELSIIHERLLRDNTRDYGRYDPSPTFSKPPSKLIPN</sequence>
<feature type="signal peptide" evidence="2">
    <location>
        <begin position="1"/>
        <end position="26"/>
    </location>
</feature>
<dbReference type="EMBL" id="CAXHTB010000021">
    <property type="protein sequence ID" value="CAL0328744.1"/>
    <property type="molecule type" value="Genomic_DNA"/>
</dbReference>
<reference evidence="3 4" key="1">
    <citation type="submission" date="2024-03" db="EMBL/GenBank/DDBJ databases">
        <authorList>
            <person name="Martinez-Hernandez J."/>
        </authorList>
    </citation>
    <scope>NUCLEOTIDE SEQUENCE [LARGE SCALE GENOMIC DNA]</scope>
</reference>
<dbReference type="Proteomes" id="UP001497480">
    <property type="component" value="Unassembled WGS sequence"/>
</dbReference>
<feature type="region of interest" description="Disordered" evidence="1">
    <location>
        <begin position="70"/>
        <end position="91"/>
    </location>
</feature>
<comment type="caution">
    <text evidence="3">The sequence shown here is derived from an EMBL/GenBank/DDBJ whole genome shotgun (WGS) entry which is preliminary data.</text>
</comment>
<evidence type="ECO:0000256" key="1">
    <source>
        <dbReference type="SAM" id="MobiDB-lite"/>
    </source>
</evidence>
<accession>A0AAV1Y428</accession>
<proteinExistence type="predicted"/>
<dbReference type="AlphaFoldDB" id="A0AAV1Y428"/>
<organism evidence="3 4">
    <name type="scientific">Lupinus luteus</name>
    <name type="common">European yellow lupine</name>
    <dbReference type="NCBI Taxonomy" id="3873"/>
    <lineage>
        <taxon>Eukaryota</taxon>
        <taxon>Viridiplantae</taxon>
        <taxon>Streptophyta</taxon>
        <taxon>Embryophyta</taxon>
        <taxon>Tracheophyta</taxon>
        <taxon>Spermatophyta</taxon>
        <taxon>Magnoliopsida</taxon>
        <taxon>eudicotyledons</taxon>
        <taxon>Gunneridae</taxon>
        <taxon>Pentapetalae</taxon>
        <taxon>rosids</taxon>
        <taxon>fabids</taxon>
        <taxon>Fabales</taxon>
        <taxon>Fabaceae</taxon>
        <taxon>Papilionoideae</taxon>
        <taxon>50 kb inversion clade</taxon>
        <taxon>genistoids sensu lato</taxon>
        <taxon>core genistoids</taxon>
        <taxon>Genisteae</taxon>
        <taxon>Lupinus</taxon>
    </lineage>
</organism>
<feature type="chain" id="PRO_5043527855" evidence="2">
    <location>
        <begin position="27"/>
        <end position="91"/>
    </location>
</feature>
<dbReference type="InterPro" id="IPR038974">
    <property type="entry name" value="CIF1/2"/>
</dbReference>
<name>A0AAV1Y428_LUPLU</name>